<reference evidence="3" key="2">
    <citation type="submission" date="2025-08" db="UniProtKB">
        <authorList>
            <consortium name="Ensembl"/>
        </authorList>
    </citation>
    <scope>IDENTIFICATION</scope>
</reference>
<dbReference type="PANTHER" id="PTHR34768:SF2">
    <property type="entry name" value="COILED-COIL DOMAIN CONTAINING 89"/>
    <property type="match status" value="1"/>
</dbReference>
<dbReference type="AlphaFoldDB" id="A0A672YG47"/>
<evidence type="ECO:0000256" key="1">
    <source>
        <dbReference type="ARBA" id="ARBA00023054"/>
    </source>
</evidence>
<keyword evidence="1 2" id="KW-0175">Coiled coil</keyword>
<dbReference type="Ensembl" id="ENSSORT00005003639.1">
    <property type="protein sequence ID" value="ENSSORP00005003538.1"/>
    <property type="gene ID" value="ENSSORG00005002122.1"/>
</dbReference>
<accession>A0A672YG47</accession>
<dbReference type="InterPro" id="IPR043450">
    <property type="entry name" value="CCDC89-like"/>
</dbReference>
<evidence type="ECO:0000313" key="4">
    <source>
        <dbReference type="Proteomes" id="UP000472271"/>
    </source>
</evidence>
<evidence type="ECO:0000256" key="2">
    <source>
        <dbReference type="SAM" id="Coils"/>
    </source>
</evidence>
<name>A0A672YG47_9TELE</name>
<evidence type="ECO:0000313" key="3">
    <source>
        <dbReference type="Ensembl" id="ENSSORP00005003538.1"/>
    </source>
</evidence>
<dbReference type="PANTHER" id="PTHR34768">
    <property type="entry name" value="COILED-COIL DOMAIN-CONTAINING PROTEIN 89"/>
    <property type="match status" value="1"/>
</dbReference>
<keyword evidence="4" id="KW-1185">Reference proteome</keyword>
<dbReference type="Proteomes" id="UP000472271">
    <property type="component" value="Chromosome 21"/>
</dbReference>
<reference evidence="3" key="3">
    <citation type="submission" date="2025-09" db="UniProtKB">
        <authorList>
            <consortium name="Ensembl"/>
        </authorList>
    </citation>
    <scope>IDENTIFICATION</scope>
</reference>
<dbReference type="FunCoup" id="A0A672YG47">
    <property type="interactions" value="245"/>
</dbReference>
<organism evidence="3 4">
    <name type="scientific">Sphaeramia orbicularis</name>
    <name type="common">orbiculate cardinalfish</name>
    <dbReference type="NCBI Taxonomy" id="375764"/>
    <lineage>
        <taxon>Eukaryota</taxon>
        <taxon>Metazoa</taxon>
        <taxon>Chordata</taxon>
        <taxon>Craniata</taxon>
        <taxon>Vertebrata</taxon>
        <taxon>Euteleostomi</taxon>
        <taxon>Actinopterygii</taxon>
        <taxon>Neopterygii</taxon>
        <taxon>Teleostei</taxon>
        <taxon>Neoteleostei</taxon>
        <taxon>Acanthomorphata</taxon>
        <taxon>Gobiaria</taxon>
        <taxon>Kurtiformes</taxon>
        <taxon>Apogonoidei</taxon>
        <taxon>Apogonidae</taxon>
        <taxon>Apogoninae</taxon>
        <taxon>Sphaeramia</taxon>
    </lineage>
</organism>
<sequence>MTVLRSRIGEQSSLICILKHRADELLLRCQALQEINTELEDRMRGCQKERDAERKKVEIIEKRFMHLAANNQAIITFKDEYKKQNAQLMLENKQLKSENETLFSKKLQDKEEMVQKLTEEIKLLTEKYTNKENENSNCTEVCSIEFRIHSNLRQKLKKAEEEHTLKENNMMERIANLSKEKDKLLHLSKEREKLIQVGKEYLCSTKKQDSNAKVKSLQCALDEYVSKNEELEKVAFREHSSSLLMQERELNKKLRHLNG</sequence>
<feature type="coiled-coil region" evidence="2">
    <location>
        <begin position="22"/>
        <end position="169"/>
    </location>
</feature>
<proteinExistence type="predicted"/>
<reference evidence="3" key="1">
    <citation type="submission" date="2019-06" db="EMBL/GenBank/DDBJ databases">
        <authorList>
            <consortium name="Wellcome Sanger Institute Data Sharing"/>
        </authorList>
    </citation>
    <scope>NUCLEOTIDE SEQUENCE [LARGE SCALE GENOMIC DNA]</scope>
</reference>
<protein>
    <submittedName>
        <fullName evidence="3">Zgc:172182</fullName>
    </submittedName>
</protein>
<dbReference type="InParanoid" id="A0A672YG47"/>